<proteinExistence type="predicted"/>
<reference evidence="1 2" key="1">
    <citation type="submission" date="2023-02" db="EMBL/GenBank/DDBJ databases">
        <title>Complete genome sequence of a novel bacterium Oceanimonas sp. NTOU-MSR1 isolated from marine coast sediment.</title>
        <authorList>
            <person name="Yang H.-T."/>
            <person name="Chen Y.-L."/>
            <person name="Ho Y.-N."/>
        </authorList>
    </citation>
    <scope>NUCLEOTIDE SEQUENCE [LARGE SCALE GENOMIC DNA]</scope>
    <source>
        <strain evidence="1 2">NTOU-MSR1</strain>
    </source>
</reference>
<dbReference type="Proteomes" id="UP001223802">
    <property type="component" value="Chromosome"/>
</dbReference>
<dbReference type="GO" id="GO:0005829">
    <property type="term" value="C:cytosol"/>
    <property type="evidence" value="ECO:0007669"/>
    <property type="project" value="TreeGrafter"/>
</dbReference>
<dbReference type="InterPro" id="IPR024079">
    <property type="entry name" value="MetalloPept_cat_dom_sf"/>
</dbReference>
<evidence type="ECO:0000313" key="1">
    <source>
        <dbReference type="EMBL" id="WMC09999.1"/>
    </source>
</evidence>
<dbReference type="Gene3D" id="3.40.390.10">
    <property type="entry name" value="Collagenase (Catalytic Domain)"/>
    <property type="match status" value="1"/>
</dbReference>
<sequence>MGWFDWLTRQRLRSLSLPWQQALAALPILQGLSEPEQQRLCELAQALLARKTLTQLGVALSPLQQAGLALQAALPILHLGLDWYAGFHEIIIIPEPVTRRESVQDEFGLVSEVVEEHAGESWQQGPLVLAWSELADDGGWDGYNLIIHELAHKLDMLGGEADGVPPMRPGMVMSAWRRDFQAAFDDLRVRDERNEAPIDPYAATHPAEFLAVTTELFFSDPRLLHSVYPAVYHQLARFFEQAPLLRQPPSAG</sequence>
<dbReference type="PANTHER" id="PTHR30164:SF2">
    <property type="entry name" value="PROTEIN MTFA"/>
    <property type="match status" value="1"/>
</dbReference>
<name>A0AA50QBB7_9GAMM</name>
<dbReference type="GO" id="GO:0004177">
    <property type="term" value="F:aminopeptidase activity"/>
    <property type="evidence" value="ECO:0007669"/>
    <property type="project" value="TreeGrafter"/>
</dbReference>
<dbReference type="GO" id="GO:0008237">
    <property type="term" value="F:metallopeptidase activity"/>
    <property type="evidence" value="ECO:0007669"/>
    <property type="project" value="InterPro"/>
</dbReference>
<dbReference type="PANTHER" id="PTHR30164">
    <property type="entry name" value="MTFA PEPTIDASE"/>
    <property type="match status" value="1"/>
</dbReference>
<dbReference type="Pfam" id="PF06167">
    <property type="entry name" value="Peptidase_M90"/>
    <property type="match status" value="1"/>
</dbReference>
<dbReference type="Gene3D" id="1.10.472.150">
    <property type="entry name" value="Glucose-regulated metallo-peptidase M90, N-terminal domain"/>
    <property type="match status" value="1"/>
</dbReference>
<evidence type="ECO:0000313" key="2">
    <source>
        <dbReference type="Proteomes" id="UP001223802"/>
    </source>
</evidence>
<dbReference type="InterPro" id="IPR010384">
    <property type="entry name" value="MtfA_fam"/>
</dbReference>
<dbReference type="EMBL" id="CP118224">
    <property type="protein sequence ID" value="WMC09999.1"/>
    <property type="molecule type" value="Genomic_DNA"/>
</dbReference>
<keyword evidence="2" id="KW-1185">Reference proteome</keyword>
<dbReference type="RefSeq" id="WP_306761212.1">
    <property type="nucleotide sequence ID" value="NZ_CP118224.1"/>
</dbReference>
<gene>
    <name evidence="1" type="ORF">PU634_12950</name>
</gene>
<dbReference type="InterPro" id="IPR042252">
    <property type="entry name" value="MtfA_N"/>
</dbReference>
<dbReference type="KEGG" id="ope:PU634_12950"/>
<dbReference type="CDD" id="cd20169">
    <property type="entry name" value="Peptidase_M90_mtfA"/>
    <property type="match status" value="1"/>
</dbReference>
<organism evidence="1 2">
    <name type="scientific">Oceanimonas pelagia</name>
    <dbReference type="NCBI Taxonomy" id="3028314"/>
    <lineage>
        <taxon>Bacteria</taxon>
        <taxon>Pseudomonadati</taxon>
        <taxon>Pseudomonadota</taxon>
        <taxon>Gammaproteobacteria</taxon>
        <taxon>Aeromonadales</taxon>
        <taxon>Aeromonadaceae</taxon>
        <taxon>Oceanimonas</taxon>
    </lineage>
</organism>
<dbReference type="SUPFAM" id="SSF55486">
    <property type="entry name" value="Metalloproteases ('zincins'), catalytic domain"/>
    <property type="match status" value="1"/>
</dbReference>
<protein>
    <submittedName>
        <fullName evidence="1">Zinc-dependent peptidase</fullName>
    </submittedName>
</protein>
<dbReference type="AlphaFoldDB" id="A0AA50QBB7"/>
<accession>A0AA50QBB7</accession>